<dbReference type="Proteomes" id="UP000515728">
    <property type="component" value="Chromosome"/>
</dbReference>
<feature type="region of interest" description="Disordered" evidence="1">
    <location>
        <begin position="216"/>
        <end position="247"/>
    </location>
</feature>
<dbReference type="KEGG" id="ppel:H6H00_12495"/>
<sequence>MALGGQGRFAAAATLLLDLLVDPGIPAGVAAHAAVTLAAHRRQRGGHALARPLDARGLRLAATAPPAPPCPDGTDAGAAAVDALVGLAADALGLGDPVAGRLLDAAEARRHPSWRTAVRIGWVRAEAALYAGRAADGEEPARRALELAREAGSVRHVVKSRLVLAVVRAVAHPNGAVFTELDAVAETADRAGLLPLSGPARGAWLDLSRDDLSPSVIKSSPIANDGAVDRSHEAANGQPSGPARRRHAVARTASVLYQLSDPVGRGLTGEPVRGAARTSVM</sequence>
<proteinExistence type="predicted"/>
<evidence type="ECO:0000313" key="3">
    <source>
        <dbReference type="Proteomes" id="UP000515728"/>
    </source>
</evidence>
<gene>
    <name evidence="2" type="ORF">H6H00_12495</name>
</gene>
<keyword evidence="3" id="KW-1185">Reference proteome</keyword>
<evidence type="ECO:0000313" key="2">
    <source>
        <dbReference type="EMBL" id="QNG54626.1"/>
    </source>
</evidence>
<accession>A0A7G7MPB5</accession>
<organism evidence="2 3">
    <name type="scientific">Pseudonocardia petroleophila</name>
    <dbReference type="NCBI Taxonomy" id="37331"/>
    <lineage>
        <taxon>Bacteria</taxon>
        <taxon>Bacillati</taxon>
        <taxon>Actinomycetota</taxon>
        <taxon>Actinomycetes</taxon>
        <taxon>Pseudonocardiales</taxon>
        <taxon>Pseudonocardiaceae</taxon>
        <taxon>Pseudonocardia</taxon>
    </lineage>
</organism>
<evidence type="ECO:0000256" key="1">
    <source>
        <dbReference type="SAM" id="MobiDB-lite"/>
    </source>
</evidence>
<dbReference type="RefSeq" id="WP_185721429.1">
    <property type="nucleotide sequence ID" value="NZ_BAAAWI010000001.1"/>
</dbReference>
<dbReference type="AlphaFoldDB" id="A0A7G7MPB5"/>
<dbReference type="EMBL" id="CP060131">
    <property type="protein sequence ID" value="QNG54626.1"/>
    <property type="molecule type" value="Genomic_DNA"/>
</dbReference>
<protein>
    <submittedName>
        <fullName evidence="2">Uncharacterized protein</fullName>
    </submittedName>
</protein>
<reference evidence="2 3" key="1">
    <citation type="submission" date="2020-08" db="EMBL/GenBank/DDBJ databases">
        <authorList>
            <person name="Mo P."/>
        </authorList>
    </citation>
    <scope>NUCLEOTIDE SEQUENCE [LARGE SCALE GENOMIC DNA]</scope>
    <source>
        <strain evidence="2 3">CGMCC 4.1532</strain>
    </source>
</reference>
<name>A0A7G7MPB5_9PSEU</name>